<comment type="caution">
    <text evidence="2">The sequence shown here is derived from an EMBL/GenBank/DDBJ whole genome shotgun (WGS) entry which is preliminary data.</text>
</comment>
<evidence type="ECO:0000256" key="1">
    <source>
        <dbReference type="SAM" id="Phobius"/>
    </source>
</evidence>
<reference evidence="2" key="1">
    <citation type="journal article" date="2014" name="Front. Microbiol.">
        <title>High frequency of phylogenetically diverse reductive dehalogenase-homologous genes in deep subseafloor sedimentary metagenomes.</title>
        <authorList>
            <person name="Kawai M."/>
            <person name="Futagami T."/>
            <person name="Toyoda A."/>
            <person name="Takaki Y."/>
            <person name="Nishi S."/>
            <person name="Hori S."/>
            <person name="Arai W."/>
            <person name="Tsubouchi T."/>
            <person name="Morono Y."/>
            <person name="Uchiyama I."/>
            <person name="Ito T."/>
            <person name="Fujiyama A."/>
            <person name="Inagaki F."/>
            <person name="Takami H."/>
        </authorList>
    </citation>
    <scope>NUCLEOTIDE SEQUENCE</scope>
    <source>
        <strain evidence="2">Expedition CK06-06</strain>
    </source>
</reference>
<dbReference type="AlphaFoldDB" id="X1W2T1"/>
<name>X1W2T1_9ZZZZ</name>
<feature type="transmembrane region" description="Helical" evidence="1">
    <location>
        <begin position="17"/>
        <end position="39"/>
    </location>
</feature>
<protein>
    <submittedName>
        <fullName evidence="2">Uncharacterized protein</fullName>
    </submittedName>
</protein>
<keyword evidence="1" id="KW-0812">Transmembrane</keyword>
<keyword evidence="1" id="KW-1133">Transmembrane helix</keyword>
<accession>X1W2T1</accession>
<dbReference type="EMBL" id="BARW01036025">
    <property type="protein sequence ID" value="GAJ24245.1"/>
    <property type="molecule type" value="Genomic_DNA"/>
</dbReference>
<evidence type="ECO:0000313" key="2">
    <source>
        <dbReference type="EMBL" id="GAJ24245.1"/>
    </source>
</evidence>
<gene>
    <name evidence="2" type="ORF">S12H4_56042</name>
</gene>
<feature type="non-terminal residue" evidence="2">
    <location>
        <position position="1"/>
    </location>
</feature>
<organism evidence="2">
    <name type="scientific">marine sediment metagenome</name>
    <dbReference type="NCBI Taxonomy" id="412755"/>
    <lineage>
        <taxon>unclassified sequences</taxon>
        <taxon>metagenomes</taxon>
        <taxon>ecological metagenomes</taxon>
    </lineage>
</organism>
<keyword evidence="1" id="KW-0472">Membrane</keyword>
<proteinExistence type="predicted"/>
<sequence length="49" mass="5198">LNLVGEQISDVRSMTNIIIPAVSGSSVLLGAVAAIIKVYNKKKSMILEI</sequence>